<dbReference type="GO" id="GO:0016020">
    <property type="term" value="C:membrane"/>
    <property type="evidence" value="ECO:0007669"/>
    <property type="project" value="UniProtKB-SubCell"/>
</dbReference>
<comment type="caution">
    <text evidence="11">The sequence shown here is derived from an EMBL/GenBank/DDBJ whole genome shotgun (WGS) entry which is preliminary data.</text>
</comment>
<feature type="transmembrane region" description="Helical" evidence="9">
    <location>
        <begin position="28"/>
        <end position="53"/>
    </location>
</feature>
<organism evidence="11 12">
    <name type="scientific">Mytilus edulis</name>
    <name type="common">Blue mussel</name>
    <dbReference type="NCBI Taxonomy" id="6550"/>
    <lineage>
        <taxon>Eukaryota</taxon>
        <taxon>Metazoa</taxon>
        <taxon>Spiralia</taxon>
        <taxon>Lophotrochozoa</taxon>
        <taxon>Mollusca</taxon>
        <taxon>Bivalvia</taxon>
        <taxon>Autobranchia</taxon>
        <taxon>Pteriomorphia</taxon>
        <taxon>Mytilida</taxon>
        <taxon>Mytiloidea</taxon>
        <taxon>Mytilidae</taxon>
        <taxon>Mytilinae</taxon>
        <taxon>Mytilus</taxon>
    </lineage>
</organism>
<dbReference type="SUPFAM" id="SSF81321">
    <property type="entry name" value="Family A G protein-coupled receptor-like"/>
    <property type="match status" value="1"/>
</dbReference>
<dbReference type="Gene3D" id="1.20.1070.10">
    <property type="entry name" value="Rhodopsin 7-helix transmembrane proteins"/>
    <property type="match status" value="1"/>
</dbReference>
<evidence type="ECO:0000256" key="3">
    <source>
        <dbReference type="ARBA" id="ARBA00022989"/>
    </source>
</evidence>
<evidence type="ECO:0000313" key="11">
    <source>
        <dbReference type="EMBL" id="CAG2211425.1"/>
    </source>
</evidence>
<evidence type="ECO:0000256" key="6">
    <source>
        <dbReference type="ARBA" id="ARBA00023170"/>
    </source>
</evidence>
<evidence type="ECO:0000256" key="5">
    <source>
        <dbReference type="ARBA" id="ARBA00023136"/>
    </source>
</evidence>
<proteinExistence type="inferred from homology"/>
<dbReference type="Pfam" id="PF00001">
    <property type="entry name" value="7tm_1"/>
    <property type="match status" value="1"/>
</dbReference>
<feature type="transmembrane region" description="Helical" evidence="9">
    <location>
        <begin position="387"/>
        <end position="406"/>
    </location>
</feature>
<evidence type="ECO:0000256" key="2">
    <source>
        <dbReference type="ARBA" id="ARBA00022692"/>
    </source>
</evidence>
<evidence type="ECO:0000256" key="8">
    <source>
        <dbReference type="RuleBase" id="RU000688"/>
    </source>
</evidence>
<dbReference type="InterPro" id="IPR000276">
    <property type="entry name" value="GPCR_Rhodpsn"/>
</dbReference>
<dbReference type="PANTHER" id="PTHR24238">
    <property type="entry name" value="G-PROTEIN COUPLED RECEPTOR"/>
    <property type="match status" value="1"/>
</dbReference>
<feature type="transmembrane region" description="Helical" evidence="9">
    <location>
        <begin position="146"/>
        <end position="167"/>
    </location>
</feature>
<protein>
    <recommendedName>
        <fullName evidence="10">G-protein coupled receptors family 1 profile domain-containing protein</fullName>
    </recommendedName>
</protein>
<feature type="transmembrane region" description="Helical" evidence="9">
    <location>
        <begin position="351"/>
        <end position="375"/>
    </location>
</feature>
<evidence type="ECO:0000313" key="12">
    <source>
        <dbReference type="Proteomes" id="UP000683360"/>
    </source>
</evidence>
<keyword evidence="12" id="KW-1185">Reference proteome</keyword>
<keyword evidence="6 8" id="KW-0675">Receptor</keyword>
<dbReference type="Proteomes" id="UP000683360">
    <property type="component" value="Unassembled WGS sequence"/>
</dbReference>
<keyword evidence="5 9" id="KW-0472">Membrane</keyword>
<keyword evidence="4 8" id="KW-0297">G-protein coupled receptor</keyword>
<dbReference type="GO" id="GO:0004930">
    <property type="term" value="F:G protein-coupled receptor activity"/>
    <property type="evidence" value="ECO:0007669"/>
    <property type="project" value="UniProtKB-KW"/>
</dbReference>
<dbReference type="OrthoDB" id="5969463at2759"/>
<keyword evidence="7 8" id="KW-0807">Transducer</keyword>
<evidence type="ECO:0000256" key="9">
    <source>
        <dbReference type="SAM" id="Phobius"/>
    </source>
</evidence>
<feature type="transmembrane region" description="Helical" evidence="9">
    <location>
        <begin position="65"/>
        <end position="86"/>
    </location>
</feature>
<dbReference type="PROSITE" id="PS50262">
    <property type="entry name" value="G_PROTEIN_RECEP_F1_2"/>
    <property type="match status" value="1"/>
</dbReference>
<keyword evidence="2 8" id="KW-0812">Transmembrane</keyword>
<evidence type="ECO:0000256" key="4">
    <source>
        <dbReference type="ARBA" id="ARBA00023040"/>
    </source>
</evidence>
<dbReference type="EMBL" id="CAJPWZ010001262">
    <property type="protein sequence ID" value="CAG2211425.1"/>
    <property type="molecule type" value="Genomic_DNA"/>
</dbReference>
<sequence>MAKEELKIFENMIGEGKSGLELHEDYPAIIVVMSMLALFSIAGTIGNALVIYVYARKREKTTTTIFILTLAGTDFFTCLIIIPYTIVVEYVSKRIQYDTACKIYQFLITFNVPFSAFIMVVIAFDRYLKICRPWNHTLDVKMAKKTIAFLLLFAAVLGIITALVHGVPNEGNKKVNETQTKSNSSFLSSNGNVNALKDEWIRTTFPSGTVNNTLSSIEENKTFNKETLELMDASKMKGLCIPNEIYINRSVRSVFQKFCASLFLVSVILVFILYSLVFRSLAVRRSKKSKNRLLNGGQNTSHQTVTTHTCAVTTKLTMAENGEVETVQMQQIPEKKSRQNRSKSLKEKHRVANIKTAVILFIVTVVFIIAFLPAWLMAMRAVGGNIILFYMHFSYNVANPIIYAFFNQNFRIEMKNVLNCS</sequence>
<dbReference type="AlphaFoldDB" id="A0A8S3RSH9"/>
<dbReference type="PANTHER" id="PTHR24238:SF47">
    <property type="entry name" value="ECDYSTEROIDS_DOPAMINE RECEPTOR-RELATED"/>
    <property type="match status" value="1"/>
</dbReference>
<feature type="domain" description="G-protein coupled receptors family 1 profile" evidence="10">
    <location>
        <begin position="46"/>
        <end position="403"/>
    </location>
</feature>
<evidence type="ECO:0000256" key="7">
    <source>
        <dbReference type="ARBA" id="ARBA00023224"/>
    </source>
</evidence>
<dbReference type="PRINTS" id="PR00237">
    <property type="entry name" value="GPCRRHODOPSN"/>
</dbReference>
<accession>A0A8S3RSH9</accession>
<comment type="subcellular location">
    <subcellularLocation>
        <location evidence="1">Membrane</location>
        <topology evidence="1">Multi-pass membrane protein</topology>
    </subcellularLocation>
</comment>
<dbReference type="PROSITE" id="PS00237">
    <property type="entry name" value="G_PROTEIN_RECEP_F1_1"/>
    <property type="match status" value="1"/>
</dbReference>
<dbReference type="CDD" id="cd00637">
    <property type="entry name" value="7tm_classA_rhodopsin-like"/>
    <property type="match status" value="1"/>
</dbReference>
<dbReference type="InterPro" id="IPR017452">
    <property type="entry name" value="GPCR_Rhodpsn_7TM"/>
</dbReference>
<name>A0A8S3RSH9_MYTED</name>
<feature type="transmembrane region" description="Helical" evidence="9">
    <location>
        <begin position="106"/>
        <end position="125"/>
    </location>
</feature>
<gene>
    <name evidence="11" type="ORF">MEDL_25460</name>
</gene>
<feature type="transmembrane region" description="Helical" evidence="9">
    <location>
        <begin position="260"/>
        <end position="282"/>
    </location>
</feature>
<evidence type="ECO:0000256" key="1">
    <source>
        <dbReference type="ARBA" id="ARBA00004141"/>
    </source>
</evidence>
<reference evidence="11" key="1">
    <citation type="submission" date="2021-03" db="EMBL/GenBank/DDBJ databases">
        <authorList>
            <person name="Bekaert M."/>
        </authorList>
    </citation>
    <scope>NUCLEOTIDE SEQUENCE</scope>
</reference>
<keyword evidence="3 9" id="KW-1133">Transmembrane helix</keyword>
<evidence type="ECO:0000259" key="10">
    <source>
        <dbReference type="PROSITE" id="PS50262"/>
    </source>
</evidence>
<comment type="similarity">
    <text evidence="8">Belongs to the G-protein coupled receptor 1 family.</text>
</comment>